<organism evidence="1 2">
    <name type="scientific">Nesidiocoris tenuis</name>
    <dbReference type="NCBI Taxonomy" id="355587"/>
    <lineage>
        <taxon>Eukaryota</taxon>
        <taxon>Metazoa</taxon>
        <taxon>Ecdysozoa</taxon>
        <taxon>Arthropoda</taxon>
        <taxon>Hexapoda</taxon>
        <taxon>Insecta</taxon>
        <taxon>Pterygota</taxon>
        <taxon>Neoptera</taxon>
        <taxon>Paraneoptera</taxon>
        <taxon>Hemiptera</taxon>
        <taxon>Heteroptera</taxon>
        <taxon>Panheteroptera</taxon>
        <taxon>Cimicomorpha</taxon>
        <taxon>Miridae</taxon>
        <taxon>Dicyphina</taxon>
        <taxon>Nesidiocoris</taxon>
    </lineage>
</organism>
<keyword evidence="2" id="KW-1185">Reference proteome</keyword>
<accession>A0ABN7AUF0</accession>
<proteinExistence type="predicted"/>
<dbReference type="Proteomes" id="UP001307889">
    <property type="component" value="Chromosome 5"/>
</dbReference>
<evidence type="ECO:0008006" key="3">
    <source>
        <dbReference type="Google" id="ProtNLM"/>
    </source>
</evidence>
<name>A0ABN7AUF0_9HEMI</name>
<evidence type="ECO:0000313" key="2">
    <source>
        <dbReference type="Proteomes" id="UP001307889"/>
    </source>
</evidence>
<dbReference type="EMBL" id="AP028913">
    <property type="protein sequence ID" value="BES94501.1"/>
    <property type="molecule type" value="Genomic_DNA"/>
</dbReference>
<evidence type="ECO:0000313" key="1">
    <source>
        <dbReference type="EMBL" id="BES94501.1"/>
    </source>
</evidence>
<protein>
    <recommendedName>
        <fullName evidence="3">Secreted protein</fullName>
    </recommendedName>
</protein>
<reference evidence="1 2" key="1">
    <citation type="submission" date="2023-09" db="EMBL/GenBank/DDBJ databases">
        <title>Nesidiocoris tenuis whole genome shotgun sequence.</title>
        <authorList>
            <person name="Shibata T."/>
            <person name="Shimoda M."/>
            <person name="Kobayashi T."/>
            <person name="Uehara T."/>
        </authorList>
    </citation>
    <scope>NUCLEOTIDE SEQUENCE [LARGE SCALE GENOMIC DNA]</scope>
    <source>
        <strain evidence="1 2">Japan</strain>
    </source>
</reference>
<gene>
    <name evidence="1" type="ORF">NTJ_07310</name>
</gene>
<sequence length="84" mass="9722">MRTWLSHRFFILLVGPYPAISSGLDFLPFALLINEKSLFLQRSIEIMNVRSLASRGFGSWDQVEVEERWGTVQCYHSRLPHGRG</sequence>